<comment type="caution">
    <text evidence="9">The sequence shown here is derived from an EMBL/GenBank/DDBJ whole genome shotgun (WGS) entry which is preliminary data.</text>
</comment>
<name>A0AAV0WMC5_9HEMI</name>
<evidence type="ECO:0000256" key="4">
    <source>
        <dbReference type="ARBA" id="ARBA00022722"/>
    </source>
</evidence>
<comment type="similarity">
    <text evidence="3">Belongs to the HARBI1 family.</text>
</comment>
<keyword evidence="4" id="KW-0540">Nuclease</keyword>
<evidence type="ECO:0000256" key="3">
    <source>
        <dbReference type="ARBA" id="ARBA00006958"/>
    </source>
</evidence>
<evidence type="ECO:0000313" key="10">
    <source>
        <dbReference type="Proteomes" id="UP001160148"/>
    </source>
</evidence>
<evidence type="ECO:0000256" key="7">
    <source>
        <dbReference type="ARBA" id="ARBA00023242"/>
    </source>
</evidence>
<evidence type="ECO:0000313" key="9">
    <source>
        <dbReference type="EMBL" id="CAI6357210.1"/>
    </source>
</evidence>
<evidence type="ECO:0000256" key="5">
    <source>
        <dbReference type="ARBA" id="ARBA00022723"/>
    </source>
</evidence>
<sequence>MALIDDDFEVYNMQLNAMNMDLLNDMNFENEGRRVLIQEDPFVVLSDRQFIGTYRLSKVLVRELTNLLTPYIKSPNTSAGLSIERKLLTALRFFASGSYQQDIGEHRGASVSQASVSRCITEVANALNVPEILNKYIHFPSSVSELKEVRLGFYEKFGIPGVIGVIDGTHIAIVPPNTDDLVYPEHVYVNRKGYHSINTQLICDSNLKILNVCVKFPGSSHDSHIWRLSHVLGLLKHLHSIGHTSLLGDSGYGLRPWLLTPLSEYQPNSPETRFNRYLVL</sequence>
<organism evidence="9 10">
    <name type="scientific">Macrosiphum euphorbiae</name>
    <name type="common">potato aphid</name>
    <dbReference type="NCBI Taxonomy" id="13131"/>
    <lineage>
        <taxon>Eukaryota</taxon>
        <taxon>Metazoa</taxon>
        <taxon>Ecdysozoa</taxon>
        <taxon>Arthropoda</taxon>
        <taxon>Hexapoda</taxon>
        <taxon>Insecta</taxon>
        <taxon>Pterygota</taxon>
        <taxon>Neoptera</taxon>
        <taxon>Paraneoptera</taxon>
        <taxon>Hemiptera</taxon>
        <taxon>Sternorrhyncha</taxon>
        <taxon>Aphidomorpha</taxon>
        <taxon>Aphidoidea</taxon>
        <taxon>Aphididae</taxon>
        <taxon>Macrosiphini</taxon>
        <taxon>Macrosiphum</taxon>
    </lineage>
</organism>
<dbReference type="EMBL" id="CARXXK010000002">
    <property type="protein sequence ID" value="CAI6357210.1"/>
    <property type="molecule type" value="Genomic_DNA"/>
</dbReference>
<reference evidence="9 10" key="1">
    <citation type="submission" date="2023-01" db="EMBL/GenBank/DDBJ databases">
        <authorList>
            <person name="Whitehead M."/>
        </authorList>
    </citation>
    <scope>NUCLEOTIDE SEQUENCE [LARGE SCALE GENOMIC DNA]</scope>
</reference>
<dbReference type="Pfam" id="PF13359">
    <property type="entry name" value="DDE_Tnp_4"/>
    <property type="match status" value="1"/>
</dbReference>
<evidence type="ECO:0000256" key="1">
    <source>
        <dbReference type="ARBA" id="ARBA00001968"/>
    </source>
</evidence>
<dbReference type="GO" id="GO:0005634">
    <property type="term" value="C:nucleus"/>
    <property type="evidence" value="ECO:0007669"/>
    <property type="project" value="UniProtKB-SubCell"/>
</dbReference>
<dbReference type="Proteomes" id="UP001160148">
    <property type="component" value="Unassembled WGS sequence"/>
</dbReference>
<keyword evidence="6" id="KW-0378">Hydrolase</keyword>
<dbReference type="InterPro" id="IPR027806">
    <property type="entry name" value="HARBI1_dom"/>
</dbReference>
<proteinExistence type="inferred from homology"/>
<gene>
    <name evidence="9" type="ORF">MEUPH1_LOCUS12860</name>
</gene>
<feature type="domain" description="DDE Tnp4" evidence="8">
    <location>
        <begin position="166"/>
        <end position="276"/>
    </location>
</feature>
<keyword evidence="5" id="KW-0479">Metal-binding</keyword>
<comment type="subcellular location">
    <subcellularLocation>
        <location evidence="2">Nucleus</location>
    </subcellularLocation>
</comment>
<evidence type="ECO:0000256" key="6">
    <source>
        <dbReference type="ARBA" id="ARBA00022801"/>
    </source>
</evidence>
<dbReference type="PANTHER" id="PTHR22930:SF289">
    <property type="entry name" value="DDE TNP4 DOMAIN-CONTAINING PROTEIN-RELATED"/>
    <property type="match status" value="1"/>
</dbReference>
<dbReference type="GO" id="GO:0016787">
    <property type="term" value="F:hydrolase activity"/>
    <property type="evidence" value="ECO:0007669"/>
    <property type="project" value="UniProtKB-KW"/>
</dbReference>
<dbReference type="GO" id="GO:0004518">
    <property type="term" value="F:nuclease activity"/>
    <property type="evidence" value="ECO:0007669"/>
    <property type="project" value="UniProtKB-KW"/>
</dbReference>
<keyword evidence="10" id="KW-1185">Reference proteome</keyword>
<evidence type="ECO:0000259" key="8">
    <source>
        <dbReference type="Pfam" id="PF13359"/>
    </source>
</evidence>
<protein>
    <recommendedName>
        <fullName evidence="8">DDE Tnp4 domain-containing protein</fullName>
    </recommendedName>
</protein>
<dbReference type="AlphaFoldDB" id="A0AAV0WMC5"/>
<accession>A0AAV0WMC5</accession>
<dbReference type="InterPro" id="IPR045249">
    <property type="entry name" value="HARBI1-like"/>
</dbReference>
<keyword evidence="7" id="KW-0539">Nucleus</keyword>
<comment type="cofactor">
    <cofactor evidence="1">
        <name>a divalent metal cation</name>
        <dbReference type="ChEBI" id="CHEBI:60240"/>
    </cofactor>
</comment>
<dbReference type="GO" id="GO:0046872">
    <property type="term" value="F:metal ion binding"/>
    <property type="evidence" value="ECO:0007669"/>
    <property type="project" value="UniProtKB-KW"/>
</dbReference>
<dbReference type="PANTHER" id="PTHR22930">
    <property type="match status" value="1"/>
</dbReference>
<evidence type="ECO:0000256" key="2">
    <source>
        <dbReference type="ARBA" id="ARBA00004123"/>
    </source>
</evidence>